<evidence type="ECO:0000313" key="1">
    <source>
        <dbReference type="EMBL" id="GAA1691764.1"/>
    </source>
</evidence>
<sequence length="109" mass="10650">MEGVVVGAGVDRGGEAAEEVFEHVVVAHEVGDHGRELGVGGGDLGEEAAVLALVVAAEGGAEAAAVDEEVGADLLELAVDRAAGQVEGPAEALVDGAQLGAERDQAVGL</sequence>
<dbReference type="EMBL" id="BAAAQF010000023">
    <property type="protein sequence ID" value="GAA1691764.1"/>
    <property type="molecule type" value="Genomic_DNA"/>
</dbReference>
<gene>
    <name evidence="1" type="ORF">GCM10009830_44400</name>
</gene>
<accession>A0ABN2HQH2</accession>
<reference evidence="1 2" key="1">
    <citation type="journal article" date="2019" name="Int. J. Syst. Evol. Microbiol.">
        <title>The Global Catalogue of Microorganisms (GCM) 10K type strain sequencing project: providing services to taxonomists for standard genome sequencing and annotation.</title>
        <authorList>
            <consortium name="The Broad Institute Genomics Platform"/>
            <consortium name="The Broad Institute Genome Sequencing Center for Infectious Disease"/>
            <person name="Wu L."/>
            <person name="Ma J."/>
        </authorList>
    </citation>
    <scope>NUCLEOTIDE SEQUENCE [LARGE SCALE GENOMIC DNA]</scope>
    <source>
        <strain evidence="1 2">JCM 16001</strain>
    </source>
</reference>
<evidence type="ECO:0000313" key="2">
    <source>
        <dbReference type="Proteomes" id="UP001499851"/>
    </source>
</evidence>
<proteinExistence type="predicted"/>
<comment type="caution">
    <text evidence="1">The sequence shown here is derived from an EMBL/GenBank/DDBJ whole genome shotgun (WGS) entry which is preliminary data.</text>
</comment>
<name>A0ABN2HQH2_9ACTN</name>
<protein>
    <submittedName>
        <fullName evidence="1">Uncharacterized protein</fullName>
    </submittedName>
</protein>
<keyword evidence="2" id="KW-1185">Reference proteome</keyword>
<dbReference type="Proteomes" id="UP001499851">
    <property type="component" value="Unassembled WGS sequence"/>
</dbReference>
<organism evidence="1 2">
    <name type="scientific">Glycomyces endophyticus</name>
    <dbReference type="NCBI Taxonomy" id="480996"/>
    <lineage>
        <taxon>Bacteria</taxon>
        <taxon>Bacillati</taxon>
        <taxon>Actinomycetota</taxon>
        <taxon>Actinomycetes</taxon>
        <taxon>Glycomycetales</taxon>
        <taxon>Glycomycetaceae</taxon>
        <taxon>Glycomyces</taxon>
    </lineage>
</organism>